<accession>A0AAW1D6U0</accession>
<reference evidence="1 2" key="1">
    <citation type="submission" date="2022-12" db="EMBL/GenBank/DDBJ databases">
        <title>Chromosome-level genome assembly of true bugs.</title>
        <authorList>
            <person name="Ma L."/>
            <person name="Li H."/>
        </authorList>
    </citation>
    <scope>NUCLEOTIDE SEQUENCE [LARGE SCALE GENOMIC DNA]</scope>
    <source>
        <strain evidence="1">Lab_2022b</strain>
    </source>
</reference>
<name>A0AAW1D6U0_9HEMI</name>
<evidence type="ECO:0000313" key="2">
    <source>
        <dbReference type="Proteomes" id="UP001461498"/>
    </source>
</evidence>
<dbReference type="PANTHER" id="PTHR19446">
    <property type="entry name" value="REVERSE TRANSCRIPTASES"/>
    <property type="match status" value="1"/>
</dbReference>
<protein>
    <submittedName>
        <fullName evidence="1">Uncharacterized protein</fullName>
    </submittedName>
</protein>
<dbReference type="AlphaFoldDB" id="A0AAW1D6U0"/>
<dbReference type="EMBL" id="JAPXFL010000006">
    <property type="protein sequence ID" value="KAK9505778.1"/>
    <property type="molecule type" value="Genomic_DNA"/>
</dbReference>
<dbReference type="InterPro" id="IPR036691">
    <property type="entry name" value="Endo/exonu/phosph_ase_sf"/>
</dbReference>
<dbReference type="Gene3D" id="3.60.10.10">
    <property type="entry name" value="Endonuclease/exonuclease/phosphatase"/>
    <property type="match status" value="1"/>
</dbReference>
<evidence type="ECO:0000313" key="1">
    <source>
        <dbReference type="EMBL" id="KAK9505778.1"/>
    </source>
</evidence>
<organism evidence="1 2">
    <name type="scientific">Rhynocoris fuscipes</name>
    <dbReference type="NCBI Taxonomy" id="488301"/>
    <lineage>
        <taxon>Eukaryota</taxon>
        <taxon>Metazoa</taxon>
        <taxon>Ecdysozoa</taxon>
        <taxon>Arthropoda</taxon>
        <taxon>Hexapoda</taxon>
        <taxon>Insecta</taxon>
        <taxon>Pterygota</taxon>
        <taxon>Neoptera</taxon>
        <taxon>Paraneoptera</taxon>
        <taxon>Hemiptera</taxon>
        <taxon>Heteroptera</taxon>
        <taxon>Panheteroptera</taxon>
        <taxon>Cimicomorpha</taxon>
        <taxon>Reduviidae</taxon>
        <taxon>Harpactorinae</taxon>
        <taxon>Harpactorini</taxon>
        <taxon>Rhynocoris</taxon>
    </lineage>
</organism>
<sequence>MKGSLFGIKLKSAFSSLFDFVTIEQFTLISCQSKSYKFYFFPLYIKGENWEAEFEIIDNFLNRYPSTYILLGDINVRIGNRQVIPIESIGGKFKFNLERESNDLIVNKRGVKFTDCCDEHNLIILNGRTPGDIEGEFTFIGAPGRSKKLEYYRQLYNKFKEAKDPKDFWNIVKQLKCVNFIGANTISSEEWVTHFRNLLNPPLMAAKISYVSQYITDSELDEPFSLSELVSVINKAKDGKAPGLDRIPYEFFKNSTNNFLSNLLNLFNFIYDTANDPDSFTKSIIFPLYKKGDRALVSNYRGIGLLLQRLNNWVEEHKVLNEYRSVSEADILVFTIFLLYLI</sequence>
<proteinExistence type="predicted"/>
<gene>
    <name evidence="1" type="ORF">O3M35_009762</name>
</gene>
<dbReference type="Proteomes" id="UP001461498">
    <property type="component" value="Unassembled WGS sequence"/>
</dbReference>
<comment type="caution">
    <text evidence="1">The sequence shown here is derived from an EMBL/GenBank/DDBJ whole genome shotgun (WGS) entry which is preliminary data.</text>
</comment>
<keyword evidence="2" id="KW-1185">Reference proteome</keyword>